<evidence type="ECO:0000313" key="1">
    <source>
        <dbReference type="EMBL" id="GLH73088.1"/>
    </source>
</evidence>
<proteinExistence type="predicted"/>
<dbReference type="Proteomes" id="UP001165069">
    <property type="component" value="Unassembled WGS sequence"/>
</dbReference>
<reference evidence="1 2" key="1">
    <citation type="journal article" date="2023" name="Antonie Van Leeuwenhoek">
        <title>Mesoterricola silvestris gen. nov., sp. nov., Mesoterricola sediminis sp. nov., Geothrix oryzae sp. nov., Geothrix edaphica sp. nov., Geothrix rubra sp. nov., and Geothrix limicola sp. nov., six novel members of Acidobacteriota isolated from soils.</title>
        <authorList>
            <person name="Itoh H."/>
            <person name="Sugisawa Y."/>
            <person name="Mise K."/>
            <person name="Xu Z."/>
            <person name="Kuniyasu M."/>
            <person name="Ushijima N."/>
            <person name="Kawano K."/>
            <person name="Kobayashi E."/>
            <person name="Shiratori Y."/>
            <person name="Masuda Y."/>
            <person name="Senoo K."/>
        </authorList>
    </citation>
    <scope>NUCLEOTIDE SEQUENCE [LARGE SCALE GENOMIC DNA]</scope>
    <source>
        <strain evidence="1 2">Red804</strain>
    </source>
</reference>
<keyword evidence="2" id="KW-1185">Reference proteome</keyword>
<name>A0ABQ5QEJ3_9BACT</name>
<organism evidence="1 2">
    <name type="scientific">Geothrix limicola</name>
    <dbReference type="NCBI Taxonomy" id="2927978"/>
    <lineage>
        <taxon>Bacteria</taxon>
        <taxon>Pseudomonadati</taxon>
        <taxon>Acidobacteriota</taxon>
        <taxon>Holophagae</taxon>
        <taxon>Holophagales</taxon>
        <taxon>Holophagaceae</taxon>
        <taxon>Geothrix</taxon>
    </lineage>
</organism>
<evidence type="ECO:0008006" key="3">
    <source>
        <dbReference type="Google" id="ProtNLM"/>
    </source>
</evidence>
<protein>
    <recommendedName>
        <fullName evidence="3">DUF393 domain-containing protein</fullName>
    </recommendedName>
</protein>
<dbReference type="PANTHER" id="PTHR33639">
    <property type="entry name" value="THIOL-DISULFIDE OXIDOREDUCTASE DCC"/>
    <property type="match status" value="1"/>
</dbReference>
<evidence type="ECO:0000313" key="2">
    <source>
        <dbReference type="Proteomes" id="UP001165069"/>
    </source>
</evidence>
<dbReference type="InterPro" id="IPR052927">
    <property type="entry name" value="DCC_oxidoreductase"/>
</dbReference>
<accession>A0ABQ5QEJ3</accession>
<sequence>MGADQGLTRLFYDGDCGFCSGAARFVARHDSSGRIHFAPLFGSTFTRLVPASRWRGLPDSLVVLTPEGELLTRSEAAIHVLKRMGPAWRRVGVVLAWIPTWLRDGAYRFIAWIRPARRACPMDKAVLDERFEA</sequence>
<dbReference type="RefSeq" id="WP_285573667.1">
    <property type="nucleotide sequence ID" value="NZ_BSDE01000003.1"/>
</dbReference>
<dbReference type="EMBL" id="BSDE01000003">
    <property type="protein sequence ID" value="GLH73088.1"/>
    <property type="molecule type" value="Genomic_DNA"/>
</dbReference>
<comment type="caution">
    <text evidence="1">The sequence shown here is derived from an EMBL/GenBank/DDBJ whole genome shotgun (WGS) entry which is preliminary data.</text>
</comment>
<gene>
    <name evidence="1" type="ORF">GETHLI_15900</name>
</gene>
<dbReference type="PANTHER" id="PTHR33639:SF2">
    <property type="entry name" value="DUF393 DOMAIN-CONTAINING PROTEIN"/>
    <property type="match status" value="1"/>
</dbReference>
<dbReference type="InterPro" id="IPR007263">
    <property type="entry name" value="DCC1-like"/>
</dbReference>
<dbReference type="Pfam" id="PF04134">
    <property type="entry name" value="DCC1-like"/>
    <property type="match status" value="1"/>
</dbReference>